<proteinExistence type="predicted"/>
<dbReference type="RefSeq" id="XP_018664327.1">
    <property type="nucleotide sequence ID" value="XM_018802409.1"/>
</dbReference>
<feature type="signal peptide" evidence="1">
    <location>
        <begin position="1"/>
        <end position="21"/>
    </location>
</feature>
<dbReference type="GeneID" id="29982492"/>
<gene>
    <name evidence="2" type="ORF">TGAM01_v203053</name>
</gene>
<dbReference type="AlphaFoldDB" id="A0A2P4ZUF0"/>
<dbReference type="EMBL" id="JPDN02000008">
    <property type="protein sequence ID" value="PON27916.1"/>
    <property type="molecule type" value="Genomic_DNA"/>
</dbReference>
<dbReference type="Proteomes" id="UP000054821">
    <property type="component" value="Unassembled WGS sequence"/>
</dbReference>
<keyword evidence="1" id="KW-0732">Signal</keyword>
<evidence type="ECO:0000313" key="3">
    <source>
        <dbReference type="Proteomes" id="UP000054821"/>
    </source>
</evidence>
<sequence>MFIKSSSALFLLLSASRLASASLTVQIGYYAGLVPGLPGPEPGIGCGLWAQATDGSDTATADFVGTESEPTDGCPGADVVLFCGRWGCPFDMTFAGVLALTVNSDNSDDMSISVTATGLNGGTATVSCPWAAETISKSDSGSLYSTWSCDVSAVQP</sequence>
<feature type="chain" id="PRO_5015173139" evidence="1">
    <location>
        <begin position="22"/>
        <end position="156"/>
    </location>
</feature>
<evidence type="ECO:0000256" key="1">
    <source>
        <dbReference type="SAM" id="SignalP"/>
    </source>
</evidence>
<keyword evidence="3" id="KW-1185">Reference proteome</keyword>
<evidence type="ECO:0000313" key="2">
    <source>
        <dbReference type="EMBL" id="PON27916.1"/>
    </source>
</evidence>
<name>A0A2P4ZUF0_9HYPO</name>
<protein>
    <submittedName>
        <fullName evidence="2">Uncharacterized protein</fullName>
    </submittedName>
</protein>
<comment type="caution">
    <text evidence="2">The sequence shown here is derived from an EMBL/GenBank/DDBJ whole genome shotgun (WGS) entry which is preliminary data.</text>
</comment>
<reference evidence="2 3" key="1">
    <citation type="journal article" date="2016" name="Genome Announc.">
        <title>Draft Whole-Genome Sequence of Trichoderma gamsii T6085, a Promising Biocontrol Agent of Fusarium Head Blight on Wheat.</title>
        <authorList>
            <person name="Baroncelli R."/>
            <person name="Zapparata A."/>
            <person name="Piaggeschi G."/>
            <person name="Sarrocco S."/>
            <person name="Vannacci G."/>
        </authorList>
    </citation>
    <scope>NUCLEOTIDE SEQUENCE [LARGE SCALE GENOMIC DNA]</scope>
    <source>
        <strain evidence="2 3">T6085</strain>
    </source>
</reference>
<accession>A0A2P4ZUF0</accession>
<organism evidence="2 3">
    <name type="scientific">Trichoderma gamsii</name>
    <dbReference type="NCBI Taxonomy" id="398673"/>
    <lineage>
        <taxon>Eukaryota</taxon>
        <taxon>Fungi</taxon>
        <taxon>Dikarya</taxon>
        <taxon>Ascomycota</taxon>
        <taxon>Pezizomycotina</taxon>
        <taxon>Sordariomycetes</taxon>
        <taxon>Hypocreomycetidae</taxon>
        <taxon>Hypocreales</taxon>
        <taxon>Hypocreaceae</taxon>
        <taxon>Trichoderma</taxon>
    </lineage>
</organism>